<evidence type="ECO:0000256" key="1">
    <source>
        <dbReference type="SAM" id="SignalP"/>
    </source>
</evidence>
<evidence type="ECO:0000313" key="4">
    <source>
        <dbReference type="Proteomes" id="UP000008810"/>
    </source>
</evidence>
<dbReference type="EMBL" id="CM000882">
    <property type="protein sequence ID" value="KQJ95449.1"/>
    <property type="molecule type" value="Genomic_DNA"/>
</dbReference>
<evidence type="ECO:0000313" key="2">
    <source>
        <dbReference type="EMBL" id="KQJ95449.1"/>
    </source>
</evidence>
<evidence type="ECO:0000313" key="3">
    <source>
        <dbReference type="EnsemblPlants" id="KQJ95449"/>
    </source>
</evidence>
<reference evidence="3" key="3">
    <citation type="submission" date="2018-08" db="UniProtKB">
        <authorList>
            <consortium name="EnsemblPlants"/>
        </authorList>
    </citation>
    <scope>IDENTIFICATION</scope>
    <source>
        <strain evidence="3">cv. Bd21</strain>
    </source>
</reference>
<feature type="signal peptide" evidence="1">
    <location>
        <begin position="1"/>
        <end position="31"/>
    </location>
</feature>
<name>I1I1P9_BRADI</name>
<dbReference type="AlphaFoldDB" id="I1I1P9"/>
<proteinExistence type="predicted"/>
<feature type="chain" id="PRO_5014094959" evidence="1">
    <location>
        <begin position="32"/>
        <end position="118"/>
    </location>
</feature>
<reference evidence="2" key="2">
    <citation type="submission" date="2017-06" db="EMBL/GenBank/DDBJ databases">
        <title>WGS assembly of Brachypodium distachyon.</title>
        <authorList>
            <consortium name="The International Brachypodium Initiative"/>
            <person name="Lucas S."/>
            <person name="Harmon-Smith M."/>
            <person name="Lail K."/>
            <person name="Tice H."/>
            <person name="Grimwood J."/>
            <person name="Bruce D."/>
            <person name="Barry K."/>
            <person name="Shu S."/>
            <person name="Lindquist E."/>
            <person name="Wang M."/>
            <person name="Pitluck S."/>
            <person name="Vogel J.P."/>
            <person name="Garvin D.F."/>
            <person name="Mockler T.C."/>
            <person name="Schmutz J."/>
            <person name="Rokhsar D."/>
            <person name="Bevan M.W."/>
        </authorList>
    </citation>
    <scope>NUCLEOTIDE SEQUENCE</scope>
    <source>
        <strain evidence="2">Bd21</strain>
    </source>
</reference>
<protein>
    <submittedName>
        <fullName evidence="2 3">Uncharacterized protein</fullName>
    </submittedName>
</protein>
<organism evidence="2">
    <name type="scientific">Brachypodium distachyon</name>
    <name type="common">Purple false brome</name>
    <name type="synonym">Trachynia distachya</name>
    <dbReference type="NCBI Taxonomy" id="15368"/>
    <lineage>
        <taxon>Eukaryota</taxon>
        <taxon>Viridiplantae</taxon>
        <taxon>Streptophyta</taxon>
        <taxon>Embryophyta</taxon>
        <taxon>Tracheophyta</taxon>
        <taxon>Spermatophyta</taxon>
        <taxon>Magnoliopsida</taxon>
        <taxon>Liliopsida</taxon>
        <taxon>Poales</taxon>
        <taxon>Poaceae</taxon>
        <taxon>BOP clade</taxon>
        <taxon>Pooideae</taxon>
        <taxon>Stipodae</taxon>
        <taxon>Brachypodieae</taxon>
        <taxon>Brachypodium</taxon>
    </lineage>
</organism>
<dbReference type="HOGENOM" id="CLU_2076348_0_0_1"/>
<keyword evidence="1" id="KW-0732">Signal</keyword>
<dbReference type="InParanoid" id="I1I1P9"/>
<dbReference type="Proteomes" id="UP000008810">
    <property type="component" value="Chromosome 3"/>
</dbReference>
<reference evidence="2 3" key="1">
    <citation type="journal article" date="2010" name="Nature">
        <title>Genome sequencing and analysis of the model grass Brachypodium distachyon.</title>
        <authorList>
            <consortium name="International Brachypodium Initiative"/>
        </authorList>
    </citation>
    <scope>NUCLEOTIDE SEQUENCE [LARGE SCALE GENOMIC DNA]</scope>
    <source>
        <strain evidence="2 3">Bd21</strain>
    </source>
</reference>
<dbReference type="EnsemblPlants" id="KQJ95449">
    <property type="protein sequence ID" value="KQJ95449"/>
    <property type="gene ID" value="BRADI_3g17300v3"/>
</dbReference>
<accession>I1I1P9</accession>
<dbReference type="Gramene" id="KQJ95449">
    <property type="protein sequence ID" value="KQJ95449"/>
    <property type="gene ID" value="BRADI_3g17300v3"/>
</dbReference>
<gene>
    <name evidence="2" type="ORF">BRADI_3g17300v3</name>
</gene>
<keyword evidence="4" id="KW-1185">Reference proteome</keyword>
<sequence length="118" mass="13008">MGFLIFGALFCGARLFAWMPCRCILLRLCRCLRELPIPQAAGESMAASQCAARRQPGAESDKEIWRVPEMDGGSAWSGACAEQRAGHDDDRHLLLLQAAGRQAQQKMKNATQEVLSPY</sequence>